<evidence type="ECO:0000256" key="2">
    <source>
        <dbReference type="SAM" id="Phobius"/>
    </source>
</evidence>
<comment type="caution">
    <text evidence="3">The sequence shown here is derived from an EMBL/GenBank/DDBJ whole genome shotgun (WGS) entry which is preliminary data.</text>
</comment>
<gene>
    <name evidence="3" type="ORF">J1605_001391</name>
</gene>
<name>A0AB34HZP7_ESCRO</name>
<keyword evidence="4" id="KW-1185">Reference proteome</keyword>
<organism evidence="3 4">
    <name type="scientific">Eschrichtius robustus</name>
    <name type="common">California gray whale</name>
    <name type="synonym">Eschrichtius gibbosus</name>
    <dbReference type="NCBI Taxonomy" id="9764"/>
    <lineage>
        <taxon>Eukaryota</taxon>
        <taxon>Metazoa</taxon>
        <taxon>Chordata</taxon>
        <taxon>Craniata</taxon>
        <taxon>Vertebrata</taxon>
        <taxon>Euteleostomi</taxon>
        <taxon>Mammalia</taxon>
        <taxon>Eutheria</taxon>
        <taxon>Laurasiatheria</taxon>
        <taxon>Artiodactyla</taxon>
        <taxon>Whippomorpha</taxon>
        <taxon>Cetacea</taxon>
        <taxon>Mysticeti</taxon>
        <taxon>Eschrichtiidae</taxon>
        <taxon>Eschrichtius</taxon>
    </lineage>
</organism>
<feature type="region of interest" description="Disordered" evidence="1">
    <location>
        <begin position="46"/>
        <end position="81"/>
    </location>
</feature>
<reference evidence="3 4" key="1">
    <citation type="submission" date="2022-11" db="EMBL/GenBank/DDBJ databases">
        <title>Whole genome sequence of Eschrichtius robustus ER-17-0199.</title>
        <authorList>
            <person name="Bruniche-Olsen A."/>
            <person name="Black A.N."/>
            <person name="Fields C.J."/>
            <person name="Walden K."/>
            <person name="Dewoody J.A."/>
        </authorList>
    </citation>
    <scope>NUCLEOTIDE SEQUENCE [LARGE SCALE GENOMIC DNA]</scope>
    <source>
        <strain evidence="3">ER-17-0199</strain>
        <tissue evidence="3">Blubber</tissue>
    </source>
</reference>
<proteinExistence type="predicted"/>
<dbReference type="EMBL" id="JAIQCJ010000074">
    <property type="protein sequence ID" value="KAJ8798266.1"/>
    <property type="molecule type" value="Genomic_DNA"/>
</dbReference>
<sequence length="221" mass="24484">MGIGEKETQWSLKEVLGQVCPPVFYVQELCEQAYRDMVNRAGLRRRAGTAGGAGASRLQRAPEHRGRSAAKLSRTPWPSAAARPAGGRAAVSMVLVLHHILIAVVQFLRRGQQVFLKPDEPPPPQPCADSLQDLYPSPVVRHGMVWVLVEGAKHGASSPWAVPRDLRSPEMPKPGCLYPLPFILLAFTKAFVLGFRLNRRWTGGRRATWRIIIVIIFIITV</sequence>
<evidence type="ECO:0000313" key="4">
    <source>
        <dbReference type="Proteomes" id="UP001159641"/>
    </source>
</evidence>
<dbReference type="AlphaFoldDB" id="A0AB34HZP7"/>
<evidence type="ECO:0000313" key="3">
    <source>
        <dbReference type="EMBL" id="KAJ8798266.1"/>
    </source>
</evidence>
<feature type="transmembrane region" description="Helical" evidence="2">
    <location>
        <begin position="177"/>
        <end position="197"/>
    </location>
</feature>
<keyword evidence="2" id="KW-0472">Membrane</keyword>
<evidence type="ECO:0000256" key="1">
    <source>
        <dbReference type="SAM" id="MobiDB-lite"/>
    </source>
</evidence>
<accession>A0AB34HZP7</accession>
<protein>
    <submittedName>
        <fullName evidence="3">Uncharacterized protein</fullName>
    </submittedName>
</protein>
<keyword evidence="2" id="KW-0812">Transmembrane</keyword>
<keyword evidence="2" id="KW-1133">Transmembrane helix</keyword>
<dbReference type="Proteomes" id="UP001159641">
    <property type="component" value="Unassembled WGS sequence"/>
</dbReference>
<feature type="transmembrane region" description="Helical" evidence="2">
    <location>
        <begin position="89"/>
        <end position="108"/>
    </location>
</feature>